<dbReference type="EMBL" id="ALBS01000162">
    <property type="protein sequence ID" value="EJT49648.1"/>
    <property type="molecule type" value="Genomic_DNA"/>
</dbReference>
<organism evidence="7 8">
    <name type="scientific">Trichosporon asahii var. asahii (strain ATCC 90039 / CBS 2479 / JCM 2466 / KCTC 7840 / NBRC 103889/ NCYC 2677 / UAMH 7654)</name>
    <name type="common">Yeast</name>
    <dbReference type="NCBI Taxonomy" id="1186058"/>
    <lineage>
        <taxon>Eukaryota</taxon>
        <taxon>Fungi</taxon>
        <taxon>Dikarya</taxon>
        <taxon>Basidiomycota</taxon>
        <taxon>Agaricomycotina</taxon>
        <taxon>Tremellomycetes</taxon>
        <taxon>Trichosporonales</taxon>
        <taxon>Trichosporonaceae</taxon>
        <taxon>Trichosporon</taxon>
    </lineage>
</organism>
<comment type="caution">
    <text evidence="7">The sequence shown here is derived from an EMBL/GenBank/DDBJ whole genome shotgun (WGS) entry which is preliminary data.</text>
</comment>
<dbReference type="Pfam" id="PF05089">
    <property type="entry name" value="NAGLU"/>
    <property type="match status" value="1"/>
</dbReference>
<feature type="domain" description="Alpha-N-acetylglucosaminidase N-terminal" evidence="5">
    <location>
        <begin position="70"/>
        <end position="144"/>
    </location>
</feature>
<evidence type="ECO:0000256" key="3">
    <source>
        <dbReference type="SAM" id="SignalP"/>
    </source>
</evidence>
<keyword evidence="1" id="KW-0378">Hydrolase</keyword>
<sequence>MRISLLVLAVAACAKPFGGQLRFRGLEDETAPAVSNAPVINNIPSNANRPATNGTVTSPAANSGAQGTAALDALVKRRLPASLQGKFTFVTAPVQSNEHDAWTVKASGGKVTITSTSTPGLGRALLEYLRHLGGDIYWSGDTFSDLSYADADLSGSSWAEHRHLFNLVTHSYSLAFYDWAKWEYLLDWAVLHGYNLPLAYTGQEYVYAQVWKDLGVPDEAVLKWVTGPAFHGWSRHGNIHGNWHGTTTWQWLEGQHNLQKQILARQREFGMTPVLPGFCGFVPPELHNYIGGPDFKTYPTWMSFPAEYTKVRAIDPEWDTWNVVQSAFLRKQKELYGFTSDYYMVDLFTESKPTSTDPTYLKGIATAVRESIHAVAPNATWIMQGWIFVNDPKSWTETASKAFLDGAGESLLVLDLAAESYPQWKRLKNFFGRRWLWCTLINYGQNDGLYGALDKWNHDIMDAKANGGRLSGMGIVPEGINNNEHLFELATDQGWSSQAIDLKQWTQNWVKRRYRGQNLDLAQKAWELLDNSVYKSNNTALKCTTRSLIDLRPAVSGLIGTTGNYLATAITYEPRDVVAALDNLLQSWSGAGGQQFDYDLVDVARQVFVNAAIPIYQAMINAWNGSNKADTEKYGRELVGLINDIDRLMATSRHFRLESWVGDARNWAQDAGAKDDMEFQARNQLILWGPATFAPWPLDRYAAKHWHGIMSEVYAKGWELLYQNLLKTEPKAWNKTAFASELMEKVEKPWENVKSGGVQGPQGDSVAVIRELREKYKQWLQ</sequence>
<dbReference type="InterPro" id="IPR007781">
    <property type="entry name" value="NAGLU"/>
</dbReference>
<evidence type="ECO:0000256" key="1">
    <source>
        <dbReference type="ARBA" id="ARBA00022801"/>
    </source>
</evidence>
<dbReference type="GO" id="GO:0016787">
    <property type="term" value="F:hydrolase activity"/>
    <property type="evidence" value="ECO:0007669"/>
    <property type="project" value="UniProtKB-KW"/>
</dbReference>
<name>J5QXP4_TRIAS</name>
<dbReference type="Gene3D" id="3.30.379.10">
    <property type="entry name" value="Chitobiase/beta-hexosaminidase domain 2-like"/>
    <property type="match status" value="1"/>
</dbReference>
<evidence type="ECO:0000256" key="2">
    <source>
        <dbReference type="SAM" id="MobiDB-lite"/>
    </source>
</evidence>
<accession>J5QXP4</accession>
<keyword evidence="3" id="KW-0732">Signal</keyword>
<dbReference type="RefSeq" id="XP_014180955.1">
    <property type="nucleotide sequence ID" value="XM_014325480.1"/>
</dbReference>
<evidence type="ECO:0000259" key="6">
    <source>
        <dbReference type="Pfam" id="PF12972"/>
    </source>
</evidence>
<dbReference type="OrthoDB" id="64736at2759"/>
<evidence type="ECO:0000259" key="5">
    <source>
        <dbReference type="Pfam" id="PF12971"/>
    </source>
</evidence>
<dbReference type="InterPro" id="IPR024732">
    <property type="entry name" value="NAGLU_C"/>
</dbReference>
<feature type="chain" id="PRO_5003785328" evidence="3">
    <location>
        <begin position="20"/>
        <end position="781"/>
    </location>
</feature>
<evidence type="ECO:0000313" key="7">
    <source>
        <dbReference type="EMBL" id="EJT49648.1"/>
    </source>
</evidence>
<feature type="region of interest" description="Disordered" evidence="2">
    <location>
        <begin position="42"/>
        <end position="63"/>
    </location>
</feature>
<dbReference type="HOGENOM" id="CLU_011988_2_1_1"/>
<dbReference type="Pfam" id="PF12972">
    <property type="entry name" value="NAGLU_C"/>
    <property type="match status" value="1"/>
</dbReference>
<dbReference type="Gene3D" id="3.20.20.80">
    <property type="entry name" value="Glycosidases"/>
    <property type="match status" value="1"/>
</dbReference>
<dbReference type="PANTHER" id="PTHR12872:SF1">
    <property type="entry name" value="ALPHA-N-ACETYLGLUCOSAMINIDASE"/>
    <property type="match status" value="1"/>
</dbReference>
<dbReference type="KEGG" id="tasa:A1Q1_01205"/>
<dbReference type="Pfam" id="PF12971">
    <property type="entry name" value="NAGLU_N"/>
    <property type="match status" value="1"/>
</dbReference>
<reference evidence="7 8" key="1">
    <citation type="journal article" date="2012" name="Eukaryot. Cell">
        <title>Draft genome sequence of CBS 2479, the standard type strain of Trichosporon asahii.</title>
        <authorList>
            <person name="Yang R.Y."/>
            <person name="Li H.T."/>
            <person name="Zhu H."/>
            <person name="Zhou G.P."/>
            <person name="Wang M."/>
            <person name="Wang L."/>
        </authorList>
    </citation>
    <scope>NUCLEOTIDE SEQUENCE [LARGE SCALE GENOMIC DNA]</scope>
    <source>
        <strain evidence="8">ATCC 90039 / CBS 2479 / JCM 2466 / KCTC 7840 / NCYC 2677 / UAMH 7654</strain>
    </source>
</reference>
<gene>
    <name evidence="7" type="ORF">A1Q1_01205</name>
</gene>
<feature type="signal peptide" evidence="3">
    <location>
        <begin position="1"/>
        <end position="19"/>
    </location>
</feature>
<feature type="domain" description="Alpha-N-acetylglucosaminidase tim-barrel" evidence="4">
    <location>
        <begin position="162"/>
        <end position="496"/>
    </location>
</feature>
<dbReference type="AlphaFoldDB" id="J5QXP4"/>
<evidence type="ECO:0000259" key="4">
    <source>
        <dbReference type="Pfam" id="PF05089"/>
    </source>
</evidence>
<dbReference type="InterPro" id="IPR024733">
    <property type="entry name" value="NAGLU_tim-barrel"/>
</dbReference>
<dbReference type="VEuPathDB" id="FungiDB:A1Q1_01205"/>
<dbReference type="Proteomes" id="UP000002748">
    <property type="component" value="Unassembled WGS sequence"/>
</dbReference>
<dbReference type="InterPro" id="IPR024240">
    <property type="entry name" value="NAGLU_N"/>
</dbReference>
<evidence type="ECO:0000313" key="8">
    <source>
        <dbReference type="Proteomes" id="UP000002748"/>
    </source>
</evidence>
<feature type="domain" description="Alpha-N-acetylglucosaminidase C-terminal" evidence="6">
    <location>
        <begin position="505"/>
        <end position="775"/>
    </location>
</feature>
<proteinExistence type="predicted"/>
<dbReference type="Gene3D" id="1.20.120.670">
    <property type="entry name" value="N-acetyl-b-d-glucoasminidase"/>
    <property type="match status" value="1"/>
</dbReference>
<dbReference type="InterPro" id="IPR029018">
    <property type="entry name" value="Hex-like_dom2"/>
</dbReference>
<dbReference type="GeneID" id="25984719"/>
<protein>
    <submittedName>
        <fullName evidence="7">Alpha-N-acetylglucosaminidase, putative</fullName>
    </submittedName>
</protein>
<dbReference type="PANTHER" id="PTHR12872">
    <property type="entry name" value="ALPHA-N-ACETYLGLUCOSAMINIDASE"/>
    <property type="match status" value="1"/>
</dbReference>